<dbReference type="EMBL" id="FMWK01000025">
    <property type="protein sequence ID" value="SCZ81650.1"/>
    <property type="molecule type" value="Genomic_DNA"/>
</dbReference>
<accession>A0A1G5S6Z0</accession>
<dbReference type="Proteomes" id="UP000199428">
    <property type="component" value="Unassembled WGS sequence"/>
</dbReference>
<dbReference type="PANTHER" id="PTHR39173">
    <property type="entry name" value="ACETYLTRANSFERASE"/>
    <property type="match status" value="1"/>
</dbReference>
<dbReference type="AlphaFoldDB" id="A0A1G5S6Z0"/>
<feature type="domain" description="N-acetyltransferase" evidence="1">
    <location>
        <begin position="17"/>
        <end position="168"/>
    </location>
</feature>
<dbReference type="Gene3D" id="3.40.630.30">
    <property type="match status" value="1"/>
</dbReference>
<proteinExistence type="predicted"/>
<protein>
    <submittedName>
        <fullName evidence="2">Predicted acetyltransferase</fullName>
    </submittedName>
</protein>
<reference evidence="2 3" key="1">
    <citation type="submission" date="2016-10" db="EMBL/GenBank/DDBJ databases">
        <authorList>
            <person name="de Groot N.N."/>
        </authorList>
    </citation>
    <scope>NUCLEOTIDE SEQUENCE [LARGE SCALE GENOMIC DNA]</scope>
    <source>
        <strain evidence="2 3">DSM 10317</strain>
    </source>
</reference>
<dbReference type="InterPro" id="IPR016181">
    <property type="entry name" value="Acyl_CoA_acyltransferase"/>
</dbReference>
<dbReference type="InterPro" id="IPR000182">
    <property type="entry name" value="GNAT_dom"/>
</dbReference>
<dbReference type="Pfam" id="PF13302">
    <property type="entry name" value="Acetyltransf_3"/>
    <property type="match status" value="1"/>
</dbReference>
<dbReference type="GO" id="GO:0016747">
    <property type="term" value="F:acyltransferase activity, transferring groups other than amino-acyl groups"/>
    <property type="evidence" value="ECO:0007669"/>
    <property type="project" value="InterPro"/>
</dbReference>
<keyword evidence="2" id="KW-0808">Transferase</keyword>
<dbReference type="PROSITE" id="PS51186">
    <property type="entry name" value="GNAT"/>
    <property type="match status" value="1"/>
</dbReference>
<organism evidence="2 3">
    <name type="scientific">Pseudobutyrivibrio xylanivorans</name>
    <dbReference type="NCBI Taxonomy" id="185007"/>
    <lineage>
        <taxon>Bacteria</taxon>
        <taxon>Bacillati</taxon>
        <taxon>Bacillota</taxon>
        <taxon>Clostridia</taxon>
        <taxon>Lachnospirales</taxon>
        <taxon>Lachnospiraceae</taxon>
        <taxon>Pseudobutyrivibrio</taxon>
    </lineage>
</organism>
<evidence type="ECO:0000259" key="1">
    <source>
        <dbReference type="PROSITE" id="PS51186"/>
    </source>
</evidence>
<sequence length="168" mass="19272">MIYLKEANIEDAKAEYEMFAQMPEDENGFTNPEFGASFDEYVNTILPKKINNSKGLDLPDGFVPQTDFFLWDDDKVVGLFRLRHYLNDFLRENAGHIGYGIRKDSRGNGYATKGLELLLAVGKDIIEEDEFYLSVHKDNKASIKVQMSNGAKIVREDEINYYTRIAKN</sequence>
<dbReference type="SUPFAM" id="SSF55729">
    <property type="entry name" value="Acyl-CoA N-acyltransferases (Nat)"/>
    <property type="match status" value="1"/>
</dbReference>
<dbReference type="PANTHER" id="PTHR39173:SF1">
    <property type="entry name" value="ACETYLTRANSFERASE"/>
    <property type="match status" value="1"/>
</dbReference>
<gene>
    <name evidence="2" type="ORF">SAMN02910350_02918</name>
</gene>
<name>A0A1G5S6Z0_PSEXY</name>
<evidence type="ECO:0000313" key="2">
    <source>
        <dbReference type="EMBL" id="SCZ81650.1"/>
    </source>
</evidence>
<evidence type="ECO:0000313" key="3">
    <source>
        <dbReference type="Proteomes" id="UP000199428"/>
    </source>
</evidence>